<gene>
    <name evidence="3" type="primary">WBGene00096658</name>
</gene>
<feature type="transmembrane region" description="Helical" evidence="2">
    <location>
        <begin position="12"/>
        <end position="40"/>
    </location>
</feature>
<accession>A0A8R1U7Q4</accession>
<proteinExistence type="predicted"/>
<accession>A0A2A6C7P1</accession>
<keyword evidence="2" id="KW-0812">Transmembrane</keyword>
<evidence type="ECO:0000313" key="3">
    <source>
        <dbReference type="EnsemblMetazoa" id="PPA07104.1"/>
    </source>
</evidence>
<reference evidence="4" key="1">
    <citation type="journal article" date="2008" name="Nat. Genet.">
        <title>The Pristionchus pacificus genome provides a unique perspective on nematode lifestyle and parasitism.</title>
        <authorList>
            <person name="Dieterich C."/>
            <person name="Clifton S.W."/>
            <person name="Schuster L.N."/>
            <person name="Chinwalla A."/>
            <person name="Delehaunty K."/>
            <person name="Dinkelacker I."/>
            <person name="Fulton L."/>
            <person name="Fulton R."/>
            <person name="Godfrey J."/>
            <person name="Minx P."/>
            <person name="Mitreva M."/>
            <person name="Roeseler W."/>
            <person name="Tian H."/>
            <person name="Witte H."/>
            <person name="Yang S.P."/>
            <person name="Wilson R.K."/>
            <person name="Sommer R.J."/>
        </authorList>
    </citation>
    <scope>NUCLEOTIDE SEQUENCE [LARGE SCALE GENOMIC DNA]</scope>
    <source>
        <strain evidence="4">PS312</strain>
    </source>
</reference>
<feature type="compositionally biased region" description="Acidic residues" evidence="1">
    <location>
        <begin position="121"/>
        <end position="130"/>
    </location>
</feature>
<protein>
    <submittedName>
        <fullName evidence="3">Uncharacterized protein</fullName>
    </submittedName>
</protein>
<dbReference type="AlphaFoldDB" id="A0A2A6C7P1"/>
<evidence type="ECO:0000256" key="2">
    <source>
        <dbReference type="SAM" id="Phobius"/>
    </source>
</evidence>
<organism evidence="3 4">
    <name type="scientific">Pristionchus pacificus</name>
    <name type="common">Parasitic nematode worm</name>
    <dbReference type="NCBI Taxonomy" id="54126"/>
    <lineage>
        <taxon>Eukaryota</taxon>
        <taxon>Metazoa</taxon>
        <taxon>Ecdysozoa</taxon>
        <taxon>Nematoda</taxon>
        <taxon>Chromadorea</taxon>
        <taxon>Rhabditida</taxon>
        <taxon>Rhabditina</taxon>
        <taxon>Diplogasteromorpha</taxon>
        <taxon>Diplogasteroidea</taxon>
        <taxon>Neodiplogasteridae</taxon>
        <taxon>Pristionchus</taxon>
    </lineage>
</organism>
<keyword evidence="2" id="KW-0472">Membrane</keyword>
<reference evidence="3" key="2">
    <citation type="submission" date="2022-06" db="UniProtKB">
        <authorList>
            <consortium name="EnsemblMetazoa"/>
        </authorList>
    </citation>
    <scope>IDENTIFICATION</scope>
    <source>
        <strain evidence="3">PS312</strain>
    </source>
</reference>
<dbReference type="Proteomes" id="UP000005239">
    <property type="component" value="Unassembled WGS sequence"/>
</dbReference>
<dbReference type="EnsemblMetazoa" id="PPA07104.1">
    <property type="protein sequence ID" value="PPA07104.1"/>
    <property type="gene ID" value="WBGene00096658"/>
</dbReference>
<name>A0A2A6C7P1_PRIPA</name>
<sequence>MDITDASTKPFWGYIVILLVAFLLICFLMYLLAVGVTILWRKWTKSSRDDRYNKSVTEWELKKQSVRHIDRHGPPPRTRLGTGFPLFMVVNETVFGEKSADEGEWSSSVEDDGSGARSDDSNDEEEELSADQDREGHCESHDEAVQVMEDGIIDDERERISRDVIAQGAAVTVWNKKSVLPDEVHVEEGVEGRRQQIARGWIDLMWGVLFGSLIRSVDTSN</sequence>
<keyword evidence="2" id="KW-1133">Transmembrane helix</keyword>
<feature type="region of interest" description="Disordered" evidence="1">
    <location>
        <begin position="98"/>
        <end position="139"/>
    </location>
</feature>
<evidence type="ECO:0000256" key="1">
    <source>
        <dbReference type="SAM" id="MobiDB-lite"/>
    </source>
</evidence>
<keyword evidence="4" id="KW-1185">Reference proteome</keyword>
<evidence type="ECO:0000313" key="4">
    <source>
        <dbReference type="Proteomes" id="UP000005239"/>
    </source>
</evidence>